<sequence length="498" mass="55614">MNGKSQPLPEYHPPDPDLHFMASEHRIYDYTHLFHFALRLRERLADVEVSEKRPVLLFADSSDRLVFSIASLFLLNIPYLVLRRDMPSKDLDRVLEHIKPACILETGDSASTLSGTHGLDVVQTETTWMEREAYWTPEKFTLADPGDIAGYFLTSGTTGSPKIVPLKRRQVLFAAFASESNVKPSPNAYWLLCLPLNHIGGISIIYRTLLYHSALFRMDRFDADAVRTFLSENPLFEAASLVPTMLMRLMEDHLFTTHADFKAILLGGGRIPPAFIDAAVTRGIPVVSSYGMTETCAQIAANPILRPSGTYYPKSSVGDIFPPNQIEIRNEEGKVLPAIEEGVIWLIGPQVFDGYTDESLNAGVFDDDGWFCTGDYGHLNRYKQLFIGSRRTDLIVTGGENVNPFYVESVLNGLKGVAESAVIGVPDPEWGQRVIAMVTGDKELTDPASLKKELGRKLYDFQVPKEIHIVKELPKTDLGKIKRSELQGIYTSLVQGEY</sequence>
<dbReference type="PANTHER" id="PTHR43201">
    <property type="entry name" value="ACYL-COA SYNTHETASE"/>
    <property type="match status" value="1"/>
</dbReference>
<dbReference type="InterPro" id="IPR000873">
    <property type="entry name" value="AMP-dep_synth/lig_dom"/>
</dbReference>
<dbReference type="EMBL" id="QGGB01000005">
    <property type="protein sequence ID" value="PWN06947.1"/>
    <property type="molecule type" value="Genomic_DNA"/>
</dbReference>
<dbReference type="RefSeq" id="WP_109646296.1">
    <property type="nucleotide sequence ID" value="NZ_QGGB01000005.1"/>
</dbReference>
<dbReference type="PROSITE" id="PS00455">
    <property type="entry name" value="AMP_BINDING"/>
    <property type="match status" value="1"/>
</dbReference>
<evidence type="ECO:0000259" key="2">
    <source>
        <dbReference type="Pfam" id="PF13193"/>
    </source>
</evidence>
<dbReference type="InterPro" id="IPR025110">
    <property type="entry name" value="AMP-bd_C"/>
</dbReference>
<evidence type="ECO:0000313" key="3">
    <source>
        <dbReference type="EMBL" id="PWN06947.1"/>
    </source>
</evidence>
<evidence type="ECO:0000259" key="1">
    <source>
        <dbReference type="Pfam" id="PF00501"/>
    </source>
</evidence>
<organism evidence="3 4">
    <name type="scientific">Rhodohalobacter mucosus</name>
    <dbReference type="NCBI Taxonomy" id="2079485"/>
    <lineage>
        <taxon>Bacteria</taxon>
        <taxon>Pseudomonadati</taxon>
        <taxon>Balneolota</taxon>
        <taxon>Balneolia</taxon>
        <taxon>Balneolales</taxon>
        <taxon>Balneolaceae</taxon>
        <taxon>Rhodohalobacter</taxon>
    </lineage>
</organism>
<feature type="domain" description="AMP-dependent synthetase/ligase" evidence="1">
    <location>
        <begin position="16"/>
        <end position="355"/>
    </location>
</feature>
<proteinExistence type="predicted"/>
<protein>
    <recommendedName>
        <fullName evidence="5">O-succinylbenzoic acid--CoA ligase</fullName>
    </recommendedName>
</protein>
<comment type="caution">
    <text evidence="3">The sequence shown here is derived from an EMBL/GenBank/DDBJ whole genome shotgun (WGS) entry which is preliminary data.</text>
</comment>
<dbReference type="Pfam" id="PF13193">
    <property type="entry name" value="AMP-binding_C"/>
    <property type="match status" value="1"/>
</dbReference>
<dbReference type="Gene3D" id="3.30.300.30">
    <property type="match status" value="1"/>
</dbReference>
<keyword evidence="4" id="KW-1185">Reference proteome</keyword>
<dbReference type="GO" id="GO:0006631">
    <property type="term" value="P:fatty acid metabolic process"/>
    <property type="evidence" value="ECO:0007669"/>
    <property type="project" value="TreeGrafter"/>
</dbReference>
<dbReference type="Pfam" id="PF00501">
    <property type="entry name" value="AMP-binding"/>
    <property type="match status" value="1"/>
</dbReference>
<dbReference type="GO" id="GO:0031956">
    <property type="term" value="F:medium-chain fatty acid-CoA ligase activity"/>
    <property type="evidence" value="ECO:0007669"/>
    <property type="project" value="TreeGrafter"/>
</dbReference>
<accession>A0A316TQR2</accession>
<name>A0A316TQR2_9BACT</name>
<dbReference type="InterPro" id="IPR042099">
    <property type="entry name" value="ANL_N_sf"/>
</dbReference>
<dbReference type="SUPFAM" id="SSF56801">
    <property type="entry name" value="Acetyl-CoA synthetase-like"/>
    <property type="match status" value="1"/>
</dbReference>
<evidence type="ECO:0000313" key="4">
    <source>
        <dbReference type="Proteomes" id="UP000245533"/>
    </source>
</evidence>
<evidence type="ECO:0008006" key="5">
    <source>
        <dbReference type="Google" id="ProtNLM"/>
    </source>
</evidence>
<reference evidence="3 4" key="1">
    <citation type="submission" date="2018-05" db="EMBL/GenBank/DDBJ databases">
        <title>Rhodohalobacter halophilus gen. nov., sp. nov., a moderately halophilic member of the family Balneolaceae.</title>
        <authorList>
            <person name="Liu Z.-W."/>
        </authorList>
    </citation>
    <scope>NUCLEOTIDE SEQUENCE [LARGE SCALE GENOMIC DNA]</scope>
    <source>
        <strain evidence="3 4">8A47</strain>
    </source>
</reference>
<dbReference type="InterPro" id="IPR045851">
    <property type="entry name" value="AMP-bd_C_sf"/>
</dbReference>
<dbReference type="PANTHER" id="PTHR43201:SF32">
    <property type="entry name" value="2-SUCCINYLBENZOATE--COA LIGASE, CHLOROPLASTIC_PEROXISOMAL"/>
    <property type="match status" value="1"/>
</dbReference>
<dbReference type="InterPro" id="IPR020845">
    <property type="entry name" value="AMP-binding_CS"/>
</dbReference>
<dbReference type="AlphaFoldDB" id="A0A316TQR2"/>
<dbReference type="OrthoDB" id="9765680at2"/>
<feature type="domain" description="AMP-binding enzyme C-terminal" evidence="2">
    <location>
        <begin position="407"/>
        <end position="480"/>
    </location>
</feature>
<gene>
    <name evidence="3" type="ORF">DDZ15_06645</name>
</gene>
<dbReference type="Proteomes" id="UP000245533">
    <property type="component" value="Unassembled WGS sequence"/>
</dbReference>
<dbReference type="Gene3D" id="3.40.50.12780">
    <property type="entry name" value="N-terminal domain of ligase-like"/>
    <property type="match status" value="1"/>
</dbReference>